<dbReference type="GeneTree" id="ENSGT00940000155359"/>
<feature type="compositionally biased region" description="Polar residues" evidence="14">
    <location>
        <begin position="1378"/>
        <end position="1394"/>
    </location>
</feature>
<feature type="compositionally biased region" description="Acidic residues" evidence="14">
    <location>
        <begin position="245"/>
        <end position="278"/>
    </location>
</feature>
<name>A0A671YSU6_SPAAU</name>
<feature type="compositionally biased region" description="Low complexity" evidence="14">
    <location>
        <begin position="1601"/>
        <end position="1624"/>
    </location>
</feature>
<dbReference type="InParanoid" id="A0A671YSU6"/>
<dbReference type="PROSITE" id="PS50016">
    <property type="entry name" value="ZF_PHD_2"/>
    <property type="match status" value="1"/>
</dbReference>
<feature type="region of interest" description="Disordered" evidence="14">
    <location>
        <begin position="1998"/>
        <end position="2082"/>
    </location>
</feature>
<feature type="region of interest" description="Disordered" evidence="14">
    <location>
        <begin position="1499"/>
        <end position="1543"/>
    </location>
</feature>
<sequence>MEFGERLASPSSAPSSLHMASSSASSSPAPPQTPSTKCSSPAPSPAGSSPLTTCGHLLQITGDERLIMSGSPNGFPSVSRPAFGLYTSSSGRPEFGGLGSLGLSALAAHSQFGAFPDWWRPSEVHTRGAAAFIPPLMGLHPMFASAFKSHDSVHMQSRTSGVKVNDRSAASPTGNSAVNNTSYQTKGNTEKTQAKSSHRQMSSQDLSQLHQKNIQKSKEKKPIKKPLETSSMSGSQSGSLSDSSSDGEESSSDPDDMEEEDNDEDEDDQSNDSEDSDSEKESPEKRKVERLTQNTSENKKKRPSSADGNSTQDSHRDIVSLSSSYRLQSSSHPAGLPQSSALFLQNCRTAEEESQKHISVIQATGLAASNSPLAQSHREASPLPFSNSPKHLSRSSSPKHNPVSSSPKPLSLCCPSKPLSLCSSPKPLHLSSLPKAPTLVASKKPRHKPKFLMPSPKRTLLLDGMKESSGLLHLNSFKLNKPLHSKDSVEQVFSLRPKSQNCNDNNLFLNHHHPNGVIHSAVQDAPLALITKPRSQSSVPASKPLHAATSPPYPMPINLSTSTKDITQRSASKLKSSASSGVGHKPRKSPKSLSKSNSSRPLVDLVRSSESDIHSSKDSDDSLGDDYDDDDGDDIEDEDSGSSLSESESNLESDSDGSEDDTKERGETEADSDTERTPQKHAKTSLSAHKASKKVSANCSLLNLQIIKPPSLPSGLLNATAVTSLGALSNHSSISPSFPFATLPGSGKRRRVTDERALRLPLEFGWQRETRIRNVAGRLQGEVAYFAPCGKKLRQYPDVMKYLLRNGITQISRDNFSFSTKIKVGDFYEAREGPEGLQWFLLAEDEITPSIIAMDGRRSRCTKSENQSIGEASGARQWKSHPLNIGENNFPDVSDAKLLRKLEAQEIARQAAQIKMMRKLEKQAMAQAAKEAKKQQAMMAAEERRKKREQMKILKQQEKIKRIQQIRMEKELRAQQILEAKRKKKEEAANAKILEAEKRNKEKELRRLQSVILKHQELERHRLDMERERRRQHMMLMKAVEARKKAEEKERLKKEKKDEKRLNKERKLELRRLELEKARELKKPNEDMCLADHKPLPELSRIPGLVLPGSTFSDCLMVLQFLRSFGKVLRLDINPSMLNLSDLQEGLLNIGDNMGKLQDLLVSLLSSAVCDPGLPAGHKTKTALGDHLTNVGINRDNMSEILHIYMHSHCEQTELATLALSLRTKAFQAHSPSQKASMLAFLVNELCCSKAVISEIDKNIDHMTNLRKDKWVVEGKLRKLRSIHAKKTGKRDSSVGGEDINTFVNPTASRNKCKRKEGDSEEEEDDDDDSEDDEDDEEEEESVRKKGKKTEIIEEEDDSVHSASMEELEKQIEKTHKQQSQIRQKLFDSSQSLRSMTIGQDRYKRRYWVLPQCGGVFVEGMESVEGYEEAEKEKKRPRTAQVIRVKEEQPEETRTLGTDGDATRTESQQDQDSLNLFLQKPGSFSKLSKLLEVAKMAQDSDINSHNSLSAKVPTAASYPSYPTSQTATSQQGLTDKTDTSAFKSSPWITGSPQLMLHEDQLSKVLTEKSNQWFSLFPRTPCDEDSVTSGSSPPASYSPLQTISTKSPSSLSPNPSAASSSSTPAGINNVQSSVLQQVKSGVHQSSLTLCDMSSIATSLSLPFSGTSISPVLNLASLHAEGNGNRVFFLANNNSVIKSETPEPPTDKPARASFPAAEVAKTQDCPSPQPIPEEMLRGWWRVSDMEELRRLVKALNSRGIREKVLQKQIQKHMEYMTQLCANSKDAIDVAELQKQEVSADTVESWCVEEQAMEVDISLLQQVENLERRVISAGLQVKGWMHPEPQSEREDLVYHEHKLFSSSAPEKTRQRETSQEELPGSMVRRPNNPLDMAVVRLAELEKNIERSSEDEVAPGMRLWRKALAEVRSSAQLSLCVQQLQKSITWERSIMKVHCQLCNKGDNEELLLLCDGCDKGCHTYCHKPKITTVPDGDWFCPTCVAKGSGQSPRSRRHQSRTAGGGKKSTEVKRNAKPSALGELIKGDAASSNSVPKKGTKEFKKRKGDDSPPSSQARHDSPVSCAKKAKTARDDNTDGLATCRVLLAELEAHQDAWPFLTPVNHKAVPGYRKVIKKPMDFSTIREKLTNNHYSNLETFIVDVNLVFENCERFNEDDSDIGRAGHRMRSFFDKRWIELLK</sequence>
<feature type="compositionally biased region" description="Low complexity" evidence="14">
    <location>
        <begin position="230"/>
        <end position="244"/>
    </location>
</feature>
<evidence type="ECO:0000259" key="16">
    <source>
        <dbReference type="PROSITE" id="PS50016"/>
    </source>
</evidence>
<dbReference type="PRINTS" id="PR00503">
    <property type="entry name" value="BROMODOMAIN"/>
</dbReference>
<keyword evidence="10" id="KW-0804">Transcription</keyword>
<dbReference type="SMART" id="SM00297">
    <property type="entry name" value="BROMO"/>
    <property type="match status" value="1"/>
</dbReference>
<dbReference type="InterPro" id="IPR001739">
    <property type="entry name" value="Methyl_CpG_DNA-bd"/>
</dbReference>
<dbReference type="GO" id="GO:0000785">
    <property type="term" value="C:chromatin"/>
    <property type="evidence" value="ECO:0007669"/>
    <property type="project" value="TreeGrafter"/>
</dbReference>
<feature type="compositionally biased region" description="Acidic residues" evidence="14">
    <location>
        <begin position="649"/>
        <end position="659"/>
    </location>
</feature>
<feature type="compositionally biased region" description="Basic and acidic residues" evidence="14">
    <location>
        <begin position="279"/>
        <end position="290"/>
    </location>
</feature>
<keyword evidence="6" id="KW-0805">Transcription regulation</keyword>
<dbReference type="CDD" id="cd01397">
    <property type="entry name" value="HAT_MBD"/>
    <property type="match status" value="1"/>
</dbReference>
<evidence type="ECO:0000256" key="9">
    <source>
        <dbReference type="ARBA" id="ARBA00023125"/>
    </source>
</evidence>
<keyword evidence="3" id="KW-0479">Metal-binding</keyword>
<dbReference type="Gene3D" id="3.30.890.10">
    <property type="entry name" value="Methyl-cpg-binding Protein 2, Chain A"/>
    <property type="match status" value="1"/>
</dbReference>
<feature type="region of interest" description="Disordered" evidence="14">
    <location>
        <begin position="533"/>
        <end position="690"/>
    </location>
</feature>
<gene>
    <name evidence="19" type="primary">BAZ2B</name>
</gene>
<dbReference type="FunFam" id="3.30.40.10:FF:000199">
    <property type="entry name" value="Bromodomain adjacent to zinc finger domain 2B"/>
    <property type="match status" value="1"/>
</dbReference>
<reference evidence="19" key="1">
    <citation type="submission" date="2021-04" db="EMBL/GenBank/DDBJ databases">
        <authorList>
            <consortium name="Wellcome Sanger Institute Data Sharing"/>
        </authorList>
    </citation>
    <scope>NUCLEOTIDE SEQUENCE [LARGE SCALE GENOMIC DNA]</scope>
</reference>
<feature type="compositionally biased region" description="Basic and acidic residues" evidence="14">
    <location>
        <begin position="660"/>
        <end position="678"/>
    </location>
</feature>
<feature type="compositionally biased region" description="Low complexity" evidence="14">
    <location>
        <begin position="8"/>
        <end position="27"/>
    </location>
</feature>
<evidence type="ECO:0000313" key="20">
    <source>
        <dbReference type="Proteomes" id="UP000472265"/>
    </source>
</evidence>
<protein>
    <submittedName>
        <fullName evidence="19">Bromodomain adjacent to zinc finger domain 2B</fullName>
    </submittedName>
</protein>
<dbReference type="SUPFAM" id="SSF57903">
    <property type="entry name" value="FYVE/PHD zinc finger"/>
    <property type="match status" value="1"/>
</dbReference>
<dbReference type="PROSITE" id="PS50982">
    <property type="entry name" value="MBD"/>
    <property type="match status" value="1"/>
</dbReference>
<dbReference type="Pfam" id="PF15613">
    <property type="entry name" value="WSD"/>
    <property type="match status" value="2"/>
</dbReference>
<dbReference type="InterPro" id="IPR037374">
    <property type="entry name" value="BAZ2A/B_Bromo"/>
</dbReference>
<feature type="compositionally biased region" description="Polar residues" evidence="14">
    <location>
        <begin position="1520"/>
        <end position="1543"/>
    </location>
</feature>
<keyword evidence="11" id="KW-0539">Nucleus</keyword>
<evidence type="ECO:0000256" key="1">
    <source>
        <dbReference type="ARBA" id="ARBA00004123"/>
    </source>
</evidence>
<feature type="compositionally biased region" description="Acidic residues" evidence="14">
    <location>
        <begin position="621"/>
        <end position="640"/>
    </location>
</feature>
<dbReference type="Pfam" id="PF15612">
    <property type="entry name" value="WHIM1"/>
    <property type="match status" value="1"/>
</dbReference>
<feature type="compositionally biased region" description="Low complexity" evidence="14">
    <location>
        <begin position="394"/>
        <end position="409"/>
    </location>
</feature>
<feature type="region of interest" description="Disordered" evidence="14">
    <location>
        <begin position="1284"/>
        <end position="1394"/>
    </location>
</feature>
<feature type="domain" description="MBD" evidence="18">
    <location>
        <begin position="752"/>
        <end position="823"/>
    </location>
</feature>
<dbReference type="FunFam" id="3.30.890.10:FF:000002">
    <property type="entry name" value="Bromodomain adjacent to zinc finger domain protein 2B"/>
    <property type="match status" value="1"/>
</dbReference>
<feature type="compositionally biased region" description="Low complexity" evidence="14">
    <location>
        <begin position="570"/>
        <end position="580"/>
    </location>
</feature>
<reference evidence="19" key="3">
    <citation type="submission" date="2025-09" db="UniProtKB">
        <authorList>
            <consortium name="Ensembl"/>
        </authorList>
    </citation>
    <scope>IDENTIFICATION</scope>
</reference>
<evidence type="ECO:0000256" key="12">
    <source>
        <dbReference type="PROSITE-ProRule" id="PRU00035"/>
    </source>
</evidence>
<dbReference type="InterPro" id="IPR018359">
    <property type="entry name" value="Bromodomain_CS"/>
</dbReference>
<dbReference type="SMART" id="SM00391">
    <property type="entry name" value="MBD"/>
    <property type="match status" value="1"/>
</dbReference>
<feature type="region of interest" description="Disordered" evidence="14">
    <location>
        <begin position="1427"/>
        <end position="1473"/>
    </location>
</feature>
<feature type="compositionally biased region" description="Low complexity" evidence="14">
    <location>
        <begin position="39"/>
        <end position="50"/>
    </location>
</feature>
<dbReference type="InterPro" id="IPR001965">
    <property type="entry name" value="Znf_PHD"/>
</dbReference>
<dbReference type="SMART" id="SM00249">
    <property type="entry name" value="PHD"/>
    <property type="match status" value="1"/>
</dbReference>
<dbReference type="Pfam" id="PF01429">
    <property type="entry name" value="MBD"/>
    <property type="match status" value="1"/>
</dbReference>
<feature type="region of interest" description="Disordered" evidence="14">
    <location>
        <begin position="1042"/>
        <end position="1063"/>
    </location>
</feature>
<evidence type="ECO:0000256" key="14">
    <source>
        <dbReference type="SAM" id="MobiDB-lite"/>
    </source>
</evidence>
<evidence type="ECO:0000256" key="4">
    <source>
        <dbReference type="ARBA" id="ARBA00022771"/>
    </source>
</evidence>
<dbReference type="InterPro" id="IPR011011">
    <property type="entry name" value="Znf_FYVE_PHD"/>
</dbReference>
<feature type="compositionally biased region" description="Basic and acidic residues" evidence="14">
    <location>
        <begin position="2050"/>
        <end position="2061"/>
    </location>
</feature>
<dbReference type="InterPro" id="IPR001487">
    <property type="entry name" value="Bromodomain"/>
</dbReference>
<feature type="region of interest" description="Disordered" evidence="14">
    <location>
        <begin position="1858"/>
        <end position="1882"/>
    </location>
</feature>
<organism evidence="19 20">
    <name type="scientific">Sparus aurata</name>
    <name type="common">Gilthead sea bream</name>
    <dbReference type="NCBI Taxonomy" id="8175"/>
    <lineage>
        <taxon>Eukaryota</taxon>
        <taxon>Metazoa</taxon>
        <taxon>Chordata</taxon>
        <taxon>Craniata</taxon>
        <taxon>Vertebrata</taxon>
        <taxon>Euteleostomi</taxon>
        <taxon>Actinopterygii</taxon>
        <taxon>Neopterygii</taxon>
        <taxon>Teleostei</taxon>
        <taxon>Neoteleostei</taxon>
        <taxon>Acanthomorphata</taxon>
        <taxon>Eupercaria</taxon>
        <taxon>Spariformes</taxon>
        <taxon>Sparidae</taxon>
        <taxon>Sparus</taxon>
    </lineage>
</organism>
<keyword evidence="7" id="KW-0175">Coiled coil</keyword>
<dbReference type="PANTHER" id="PTHR45915:SF1">
    <property type="entry name" value="BROMODOMAIN ADJACENT TO ZINC FINGER DOMAIN PROTEIN 2B"/>
    <property type="match status" value="1"/>
</dbReference>
<feature type="region of interest" description="Disordered" evidence="14">
    <location>
        <begin position="154"/>
        <end position="338"/>
    </location>
</feature>
<feature type="compositionally biased region" description="Low complexity" evidence="14">
    <location>
        <begin position="591"/>
        <end position="602"/>
    </location>
</feature>
<dbReference type="GO" id="GO:0008270">
    <property type="term" value="F:zinc ion binding"/>
    <property type="evidence" value="ECO:0007669"/>
    <property type="project" value="UniProtKB-KW"/>
</dbReference>
<evidence type="ECO:0000259" key="15">
    <source>
        <dbReference type="PROSITE" id="PS50014"/>
    </source>
</evidence>
<feature type="compositionally biased region" description="Basic residues" evidence="14">
    <location>
        <begin position="213"/>
        <end position="224"/>
    </location>
</feature>
<evidence type="ECO:0000256" key="5">
    <source>
        <dbReference type="ARBA" id="ARBA00022833"/>
    </source>
</evidence>
<keyword evidence="9" id="KW-0238">DNA-binding</keyword>
<feature type="compositionally biased region" description="Polar residues" evidence="14">
    <location>
        <begin position="558"/>
        <end position="569"/>
    </location>
</feature>
<dbReference type="Gene3D" id="3.30.40.10">
    <property type="entry name" value="Zinc/RING finger domain, C3HC4 (zinc finger)"/>
    <property type="match status" value="1"/>
</dbReference>
<evidence type="ECO:0000256" key="11">
    <source>
        <dbReference type="ARBA" id="ARBA00023242"/>
    </source>
</evidence>
<dbReference type="InterPro" id="IPR018501">
    <property type="entry name" value="DDT_dom"/>
</dbReference>
<dbReference type="Pfam" id="PF00628">
    <property type="entry name" value="PHD"/>
    <property type="match status" value="1"/>
</dbReference>
<feature type="compositionally biased region" description="Basic and acidic residues" evidence="14">
    <location>
        <begin position="607"/>
        <end position="620"/>
    </location>
</feature>
<dbReference type="PROSITE" id="PS50827">
    <property type="entry name" value="DDT"/>
    <property type="match status" value="1"/>
</dbReference>
<evidence type="ECO:0000256" key="6">
    <source>
        <dbReference type="ARBA" id="ARBA00023015"/>
    </source>
</evidence>
<feature type="compositionally biased region" description="Polar residues" evidence="14">
    <location>
        <begin position="1586"/>
        <end position="1600"/>
    </location>
</feature>
<dbReference type="InterPro" id="IPR036427">
    <property type="entry name" value="Bromodomain-like_sf"/>
</dbReference>
<evidence type="ECO:0000259" key="17">
    <source>
        <dbReference type="PROSITE" id="PS50827"/>
    </source>
</evidence>
<dbReference type="GO" id="GO:0005634">
    <property type="term" value="C:nucleus"/>
    <property type="evidence" value="ECO:0007669"/>
    <property type="project" value="UniProtKB-SubCell"/>
</dbReference>
<feature type="compositionally biased region" description="Polar residues" evidence="14">
    <location>
        <begin position="1500"/>
        <end position="1509"/>
    </location>
</feature>
<feature type="region of interest" description="Disordered" evidence="14">
    <location>
        <begin position="1"/>
        <end position="53"/>
    </location>
</feature>
<dbReference type="InterPro" id="IPR016177">
    <property type="entry name" value="DNA-bd_dom_sf"/>
</dbReference>
<proteinExistence type="inferred from homology"/>
<dbReference type="PROSITE" id="PS00633">
    <property type="entry name" value="BROMODOMAIN_1"/>
    <property type="match status" value="1"/>
</dbReference>
<dbReference type="CDD" id="cd05503">
    <property type="entry name" value="Bromo_BAZ2A_B_like"/>
    <property type="match status" value="1"/>
</dbReference>
<dbReference type="PROSITE" id="PS50014">
    <property type="entry name" value="BROMODOMAIN_2"/>
    <property type="match status" value="1"/>
</dbReference>
<keyword evidence="4 13" id="KW-0863">Zinc-finger</keyword>
<dbReference type="InterPro" id="IPR019787">
    <property type="entry name" value="Znf_PHD-finger"/>
</dbReference>
<dbReference type="Ensembl" id="ENSSAUT00010069623.1">
    <property type="protein sequence ID" value="ENSSAUP00010066486.1"/>
    <property type="gene ID" value="ENSSAUG00010025798.1"/>
</dbReference>
<evidence type="ECO:0000313" key="19">
    <source>
        <dbReference type="Ensembl" id="ENSSAUP00010066486.1"/>
    </source>
</evidence>
<dbReference type="CDD" id="cd15545">
    <property type="entry name" value="PHD_BAZ2A_like"/>
    <property type="match status" value="1"/>
</dbReference>
<comment type="subcellular location">
    <subcellularLocation>
        <location evidence="1">Nucleus</location>
    </subcellularLocation>
</comment>
<evidence type="ECO:0000256" key="10">
    <source>
        <dbReference type="ARBA" id="ARBA00023163"/>
    </source>
</evidence>
<dbReference type="SUPFAM" id="SSF47370">
    <property type="entry name" value="Bromodomain"/>
    <property type="match status" value="1"/>
</dbReference>
<feature type="domain" description="DDT" evidence="17">
    <location>
        <begin position="1109"/>
        <end position="1174"/>
    </location>
</feature>
<feature type="compositionally biased region" description="Basic and acidic residues" evidence="14">
    <location>
        <begin position="1367"/>
        <end position="1376"/>
    </location>
</feature>
<evidence type="ECO:0000256" key="8">
    <source>
        <dbReference type="ARBA" id="ARBA00023117"/>
    </source>
</evidence>
<dbReference type="InterPro" id="IPR028942">
    <property type="entry name" value="WHIM1_dom"/>
</dbReference>
<evidence type="ECO:0000256" key="2">
    <source>
        <dbReference type="ARBA" id="ARBA00007444"/>
    </source>
</evidence>
<dbReference type="InterPro" id="IPR013083">
    <property type="entry name" value="Znf_RING/FYVE/PHD"/>
</dbReference>
<keyword evidence="8 12" id="KW-0103">Bromodomain</keyword>
<evidence type="ECO:0000259" key="18">
    <source>
        <dbReference type="PROSITE" id="PS50982"/>
    </source>
</evidence>
<keyword evidence="5" id="KW-0862">Zinc</keyword>
<dbReference type="Pfam" id="PF02791">
    <property type="entry name" value="DDT"/>
    <property type="match status" value="1"/>
</dbReference>
<dbReference type="SMART" id="SM00571">
    <property type="entry name" value="DDT"/>
    <property type="match status" value="1"/>
</dbReference>
<reference evidence="19" key="2">
    <citation type="submission" date="2025-08" db="UniProtKB">
        <authorList>
            <consortium name="Ensembl"/>
        </authorList>
    </citation>
    <scope>IDENTIFICATION</scope>
</reference>
<evidence type="ECO:0000256" key="13">
    <source>
        <dbReference type="PROSITE-ProRule" id="PRU00146"/>
    </source>
</evidence>
<dbReference type="InterPro" id="IPR028941">
    <property type="entry name" value="WHIM2_dom"/>
</dbReference>
<dbReference type="Proteomes" id="UP000472265">
    <property type="component" value="Chromosome 9"/>
</dbReference>
<evidence type="ECO:0000256" key="7">
    <source>
        <dbReference type="ARBA" id="ARBA00023054"/>
    </source>
</evidence>
<feature type="compositionally biased region" description="Acidic residues" evidence="14">
    <location>
        <begin position="1319"/>
        <end position="1341"/>
    </location>
</feature>
<dbReference type="OMA" id="NCSNIDH"/>
<feature type="compositionally biased region" description="Basic and acidic residues" evidence="14">
    <location>
        <begin position="1444"/>
        <end position="1454"/>
    </location>
</feature>
<dbReference type="PANTHER" id="PTHR45915">
    <property type="entry name" value="TRANSCRIPTION INTERMEDIARY FACTOR"/>
    <property type="match status" value="1"/>
</dbReference>
<feature type="region of interest" description="Disordered" evidence="14">
    <location>
        <begin position="1583"/>
        <end position="1624"/>
    </location>
</feature>
<keyword evidence="20" id="KW-1185">Reference proteome</keyword>
<feature type="domain" description="PHD-type" evidence="16">
    <location>
        <begin position="1948"/>
        <end position="1998"/>
    </location>
</feature>
<feature type="compositionally biased region" description="Polar residues" evidence="14">
    <location>
        <begin position="194"/>
        <end position="210"/>
    </location>
</feature>
<dbReference type="SUPFAM" id="SSF54171">
    <property type="entry name" value="DNA-binding domain"/>
    <property type="match status" value="1"/>
</dbReference>
<dbReference type="Gene3D" id="1.20.920.10">
    <property type="entry name" value="Bromodomain-like"/>
    <property type="match status" value="1"/>
</dbReference>
<feature type="compositionally biased region" description="Low complexity" evidence="14">
    <location>
        <begin position="320"/>
        <end position="331"/>
    </location>
</feature>
<evidence type="ECO:0000256" key="3">
    <source>
        <dbReference type="ARBA" id="ARBA00022723"/>
    </source>
</evidence>
<dbReference type="Pfam" id="PF00439">
    <property type="entry name" value="Bromodomain"/>
    <property type="match status" value="1"/>
</dbReference>
<accession>A0A671YSU6</accession>
<feature type="compositionally biased region" description="Polar residues" evidence="14">
    <location>
        <begin position="154"/>
        <end position="187"/>
    </location>
</feature>
<comment type="similarity">
    <text evidence="2">Belongs to the WAL family.</text>
</comment>
<dbReference type="GO" id="GO:0003677">
    <property type="term" value="F:DNA binding"/>
    <property type="evidence" value="ECO:0007669"/>
    <property type="project" value="UniProtKB-KW"/>
</dbReference>
<feature type="region of interest" description="Disordered" evidence="14">
    <location>
        <begin position="369"/>
        <end position="409"/>
    </location>
</feature>
<feature type="domain" description="Bromo" evidence="15">
    <location>
        <begin position="2102"/>
        <end position="2172"/>
    </location>
</feature>